<evidence type="ECO:0000313" key="3">
    <source>
        <dbReference type="Proteomes" id="UP001215598"/>
    </source>
</evidence>
<protein>
    <submittedName>
        <fullName evidence="2">Uncharacterized protein</fullName>
    </submittedName>
</protein>
<evidence type="ECO:0000256" key="1">
    <source>
        <dbReference type="SAM" id="Phobius"/>
    </source>
</evidence>
<dbReference type="AlphaFoldDB" id="A0AAD7HBX4"/>
<reference evidence="2" key="1">
    <citation type="submission" date="2023-03" db="EMBL/GenBank/DDBJ databases">
        <title>Massive genome expansion in bonnet fungi (Mycena s.s.) driven by repeated elements and novel gene families across ecological guilds.</title>
        <authorList>
            <consortium name="Lawrence Berkeley National Laboratory"/>
            <person name="Harder C.B."/>
            <person name="Miyauchi S."/>
            <person name="Viragh M."/>
            <person name="Kuo A."/>
            <person name="Thoen E."/>
            <person name="Andreopoulos B."/>
            <person name="Lu D."/>
            <person name="Skrede I."/>
            <person name="Drula E."/>
            <person name="Henrissat B."/>
            <person name="Morin E."/>
            <person name="Kohler A."/>
            <person name="Barry K."/>
            <person name="LaButti K."/>
            <person name="Morin E."/>
            <person name="Salamov A."/>
            <person name="Lipzen A."/>
            <person name="Mereny Z."/>
            <person name="Hegedus B."/>
            <person name="Baldrian P."/>
            <person name="Stursova M."/>
            <person name="Weitz H."/>
            <person name="Taylor A."/>
            <person name="Grigoriev I.V."/>
            <person name="Nagy L.G."/>
            <person name="Martin F."/>
            <person name="Kauserud H."/>
        </authorList>
    </citation>
    <scope>NUCLEOTIDE SEQUENCE</scope>
    <source>
        <strain evidence="2">CBHHK182m</strain>
    </source>
</reference>
<keyword evidence="1" id="KW-0472">Membrane</keyword>
<evidence type="ECO:0000313" key="2">
    <source>
        <dbReference type="EMBL" id="KAJ7716781.1"/>
    </source>
</evidence>
<name>A0AAD7HBX4_9AGAR</name>
<keyword evidence="1" id="KW-0812">Transmembrane</keyword>
<proteinExistence type="predicted"/>
<gene>
    <name evidence="2" type="ORF">B0H16DRAFT_451299</name>
</gene>
<accession>A0AAD7HBX4</accession>
<organism evidence="2 3">
    <name type="scientific">Mycena metata</name>
    <dbReference type="NCBI Taxonomy" id="1033252"/>
    <lineage>
        <taxon>Eukaryota</taxon>
        <taxon>Fungi</taxon>
        <taxon>Dikarya</taxon>
        <taxon>Basidiomycota</taxon>
        <taxon>Agaricomycotina</taxon>
        <taxon>Agaricomycetes</taxon>
        <taxon>Agaricomycetidae</taxon>
        <taxon>Agaricales</taxon>
        <taxon>Marasmiineae</taxon>
        <taxon>Mycenaceae</taxon>
        <taxon>Mycena</taxon>
    </lineage>
</organism>
<feature type="transmembrane region" description="Helical" evidence="1">
    <location>
        <begin position="35"/>
        <end position="54"/>
    </location>
</feature>
<comment type="caution">
    <text evidence="2">The sequence shown here is derived from an EMBL/GenBank/DDBJ whole genome shotgun (WGS) entry which is preliminary data.</text>
</comment>
<keyword evidence="3" id="KW-1185">Reference proteome</keyword>
<sequence length="240" mass="26021">MPVTVLFWPPSFLVDHGDAGGCYRGERGSVGCTGFFLPLTFLFIYSVLVCGRAGERVGRQGFVLESKRCLSSVRGRYCSDRRERALCCSRRGRMLSGDEESGCGAGGDWERVRRCGYGGGECRRALHSHSHSCFTSHSRCPGEETSWRRVVCGSVRRRGALYDGGTRAGARGGPSHALPSGIPGRDCDCSVGGDSVRHYQAVGDCEGTHVAFSGAGGRRGIPTPTRYLWCRVICGVAWLW</sequence>
<keyword evidence="1" id="KW-1133">Transmembrane helix</keyword>
<dbReference type="EMBL" id="JARKIB010000286">
    <property type="protein sequence ID" value="KAJ7716781.1"/>
    <property type="molecule type" value="Genomic_DNA"/>
</dbReference>
<dbReference type="Proteomes" id="UP001215598">
    <property type="component" value="Unassembled WGS sequence"/>
</dbReference>